<dbReference type="EMBL" id="CP043494">
    <property type="protein sequence ID" value="WNG48139.1"/>
    <property type="molecule type" value="Genomic_DNA"/>
</dbReference>
<name>A0ABY9WYC9_9BACT</name>
<proteinExistence type="predicted"/>
<keyword evidence="3" id="KW-1185">Reference proteome</keyword>
<gene>
    <name evidence="2" type="ORF">F0U60_31360</name>
</gene>
<reference evidence="2 3" key="1">
    <citation type="submission" date="2019-08" db="EMBL/GenBank/DDBJ databases">
        <title>Archangium and Cystobacter genomes.</title>
        <authorList>
            <person name="Chen I.-C.K."/>
            <person name="Wielgoss S."/>
        </authorList>
    </citation>
    <scope>NUCLEOTIDE SEQUENCE [LARGE SCALE GENOMIC DNA]</scope>
    <source>
        <strain evidence="2 3">Cbm 6</strain>
    </source>
</reference>
<accession>A0ABY9WYC9</accession>
<organism evidence="2 3">
    <name type="scientific">Archangium minus</name>
    <dbReference type="NCBI Taxonomy" id="83450"/>
    <lineage>
        <taxon>Bacteria</taxon>
        <taxon>Pseudomonadati</taxon>
        <taxon>Myxococcota</taxon>
        <taxon>Myxococcia</taxon>
        <taxon>Myxococcales</taxon>
        <taxon>Cystobacterineae</taxon>
        <taxon>Archangiaceae</taxon>
        <taxon>Archangium</taxon>
    </lineage>
</organism>
<evidence type="ECO:0000256" key="1">
    <source>
        <dbReference type="SAM" id="MobiDB-lite"/>
    </source>
</evidence>
<feature type="region of interest" description="Disordered" evidence="1">
    <location>
        <begin position="793"/>
        <end position="812"/>
    </location>
</feature>
<feature type="region of interest" description="Disordered" evidence="1">
    <location>
        <begin position="119"/>
        <end position="151"/>
    </location>
</feature>
<protein>
    <submittedName>
        <fullName evidence="2">Uncharacterized protein</fullName>
    </submittedName>
</protein>
<evidence type="ECO:0000313" key="3">
    <source>
        <dbReference type="Proteomes" id="UP001611383"/>
    </source>
</evidence>
<evidence type="ECO:0000313" key="2">
    <source>
        <dbReference type="EMBL" id="WNG48139.1"/>
    </source>
</evidence>
<dbReference type="Proteomes" id="UP001611383">
    <property type="component" value="Chromosome"/>
</dbReference>
<dbReference type="RefSeq" id="WP_395805290.1">
    <property type="nucleotide sequence ID" value="NZ_CP043494.1"/>
</dbReference>
<feature type="region of interest" description="Disordered" evidence="1">
    <location>
        <begin position="2209"/>
        <end position="2238"/>
    </location>
</feature>
<sequence>MSSTIDLKKAVVRGPFWRAEVDVVQTGGGNGPYEFRQLFLDLAPRAVGGKAVLLPGTVIVLCHVRSVEVTPVAGTSYRWVRGIGQNAPTDPLTPAQLKQKILDGSLALLLAQTDPAQWTWPKSDKTGASTLGGAPAAAEEQKKGGRPSAGLELSSRKSLELVCLAGELSLDVLKPESNARTRLFHALKLEEAPLASRQVTGPARLTAVLSAHASGLSVFGRAVLPWEPQAAERFAAPFLLAKYLPDPRPAGLDAAVPGYRLALEEERLSPAERAALSSAWTRLSAALSPGNPTLGPTSTQGPAWVTLEASNPRAVPKLYWDIIPWREASTELPLHVGSGELSLLLSDSTPYDSRNPPTSLARALLSDALVRRTTQGVEVSVRVGPGAATKDLAYQAALADGAWREDFTLAQVKVAFSPVEVARAVRQDQQLPSPEWAPGDEANPVSPSVLWAFLRLEDGWAQLPVPNLTEQMYLDAELASFPERPPAVVLQGAVSYGNDRPDAPAAGHSEQPWSLALTDVKALSGTWTLARTSGPADAPLTLRGVTLAVTAPEVTVNGLVWLGTQAPSVEDALPGLDDWTGGLRSVPLRTVSPPVVFPPVVTLSIDRLKLARPSGAASVTPTLEAWSLSWGADAAVLARMVAAKLLPANLFSSHLALVWRRHASLPMVQALPLTQSRVPANHPSASRQLAPFELPVKRDSATGLELPDGWRFGVAGSNGASAWPSCQTPAVAAREWKTRADLPMAALSLPGLQLSPRSGVGGLPVDASLQLGTQLRFDLPYTDEVQALARIKEPVKDPAQVSPAADTPPPEPLKPLTRETLADHWQQLSTLATLAAGDAVNVFTTSGGTVQVPALIEPLPWTVTPTLDTRMYPGRLTVGDGVGALTLREESALEGFSGAFVERNGALQRLAPEATVPDGAYHVTAGSMAAQTGADGLRDQRGLWRGATSQQGTLLRTPVRLHESPTRLELVSTLEALSLDTGEDGSPWRFWFRDLPVAPDGFLRSRSRSAVAQDINDPDAGARERNHLNGYEWRLAPGASGTFSLFGLGFYPLTLETVAFDAGGVSRVDVVGRLQLPVPGAGELEDLGNAIRATFTRGLGGLALTGLALESAGPGAPAPEVEWPLALPGGEVGDAPRLVFTGLALGANGNRLEVSGVRLAFLLFGAPWSVPLPGLTFQRAVPEVKVRVVASSLDPKEPLSPKEVALQLQLATGEHALSVVLAVRLGQAIRSMPSGPRAQPILWRFASASDTGPEWAQGSDRSVFRADVRFHVHGGAGAGTAAWEAGHLFDDIPLDVPPSAELPLVASEGALQFTWHTAHPSAQGSNTASLQLLPGMHLSTGQGNEPRETPGFVALSYDVLSPRAGMADVPTLRLRTSFTETLLSSRWGSFLQEETSPARPTPEQVLASSAGDLVFGYTGQSRDASWVETLLLNGYLEVKNLISWPARLAYDAGKAQLTVPAIGTAPLHHVRHTARILFNQHLLPQGTVEVADGELLFQLATGKSWQFLAVVEHQLASVLPTQAFDAFSQESDLRWTALQEVRFTSPAVLKSFLLRFRDERLHVLDDEAEPDSAGDVLSGSLGKGVRALLAETPPAALDALAPGTLLVEASAAHWVKQEPVTGATQTSLQFLPGGIQQAILSNPQDYGPTDPADPKWLLLAMPFLGRLQDRTRDLTQVPLAGLGPVLQVDPVLNLAVHRARNARPPALALALTGFAEQAPVVLTFASLDTAVGHTWSRLDPLSLEESWFRVQHPPREEQPSGLQSVLAALPDSPARLSRGTALRSAFDPLRRAWPPATSTLPDGQPEPVPPPLPPEAPLQWREGALLVSQGLARSGSSSAAPPAGWVLTALGLASSGMLSPPPGLRRHVAATALPRAKQAANPLPMSLAVSPYLGLGFRPAPARQTLGLRLTVLELLCLDRATGTLLPAASYIWEGADAAQARAAALSWARENHRRLTPESPIAVVRFREVYAPRQTGSASESALVTAYAFSFVPDLDRPGGLTRRVLKLRSPPAHLRFREGHFGGHTLPEALRAPELAPPQVTGLQPLYLTARPASVSPAEPSQRWPWGYSALSATVQYTQGQDGVTGTVGDSPDGCVLWWQALQHHVQFRSASAADGPTAGLPALYRARAIKALLPVLPTPRLPRLNPRRLLNTADPQPLKRWQPVLPGAVRHTLVGARSGAMLAMRAQLVRQGLNPALDAEQAGTSMVSGSVPVQHRVPRPVPLPENNDDSPGEALRPWASRFEAARGVLATPSPSDEAYFTEEAGGEHRLKLSLVEPRHGAITATWAGDLVLASLTEPGGAFADWTVTLEVALDGQVFSFGAAEPLELGLYRFRLASGMEELTRRLSPGQVLSVQARIGRRVGMPGFTQTLSYPLRVVDPQARPLPLEPVFLHFEDPEYNRSLASTTKRASQIVKTKQGSEENLQRILRTVTLATDRGEYDPTARISLRHDWEDDDTSVLARLSFQRVGVGGVARPLTLRHNGEDVASVELAPKELFSLSLLDLREGSSPSGLAPGEALLLKLSIPRTGRVAEPTDVSLTVGISAEPVTPVPEAAYALLRRQQPPGANDEQVECARFAWAPEPARVELICPDDLRTEVVRRRAVFHWTDTVRVGTLRGYAVQKVTGSGSTHFPPVAELP</sequence>